<dbReference type="PANTHER" id="PTHR47987">
    <property type="entry name" value="OS08G0249100 PROTEIN"/>
    <property type="match status" value="1"/>
</dbReference>
<accession>A0AAD8GMT4</accession>
<dbReference type="PANTHER" id="PTHR47987:SF37">
    <property type="entry name" value="PROTEIN KINASE DOMAIN-CONTAINING PROTEIN"/>
    <property type="match status" value="1"/>
</dbReference>
<dbReference type="InterPro" id="IPR046958">
    <property type="entry name" value="RBK1/2/STUNTED"/>
</dbReference>
<protein>
    <submittedName>
        <fullName evidence="3">Serine/threonine-protein kinase PBL7</fullName>
    </submittedName>
</protein>
<evidence type="ECO:0000256" key="1">
    <source>
        <dbReference type="SAM" id="MobiDB-lite"/>
    </source>
</evidence>
<feature type="region of interest" description="Disordered" evidence="1">
    <location>
        <begin position="13"/>
        <end position="33"/>
    </location>
</feature>
<dbReference type="EMBL" id="JAUIZM010000028">
    <property type="protein sequence ID" value="KAK1351637.1"/>
    <property type="molecule type" value="Genomic_DNA"/>
</dbReference>
<dbReference type="FunFam" id="1.10.510.10:FF:000284">
    <property type="entry name" value="Putative receptor-like serine/threonine-protein kinase"/>
    <property type="match status" value="1"/>
</dbReference>
<feature type="domain" description="Protein kinase" evidence="2">
    <location>
        <begin position="173"/>
        <end position="454"/>
    </location>
</feature>
<dbReference type="AlphaFoldDB" id="A0AAD8GMT4"/>
<dbReference type="Gene3D" id="3.30.200.20">
    <property type="entry name" value="Phosphorylase Kinase, domain 1"/>
    <property type="match status" value="1"/>
</dbReference>
<name>A0AAD8GMT4_9APIA</name>
<feature type="compositionally biased region" description="Polar residues" evidence="1">
    <location>
        <begin position="13"/>
        <end position="25"/>
    </location>
</feature>
<evidence type="ECO:0000313" key="3">
    <source>
        <dbReference type="EMBL" id="KAK1351637.1"/>
    </source>
</evidence>
<dbReference type="Pfam" id="PF00069">
    <property type="entry name" value="Pkinase"/>
    <property type="match status" value="1"/>
</dbReference>
<dbReference type="Proteomes" id="UP001237642">
    <property type="component" value="Unassembled WGS sequence"/>
</dbReference>
<evidence type="ECO:0000259" key="2">
    <source>
        <dbReference type="PROSITE" id="PS50011"/>
    </source>
</evidence>
<dbReference type="SMART" id="SM00220">
    <property type="entry name" value="S_TKc"/>
    <property type="match status" value="1"/>
</dbReference>
<comment type="caution">
    <text evidence="3">The sequence shown here is derived from an EMBL/GenBank/DDBJ whole genome shotgun (WGS) entry which is preliminary data.</text>
</comment>
<keyword evidence="3" id="KW-0808">Transferase</keyword>
<dbReference type="PROSITE" id="PS00108">
    <property type="entry name" value="PROTEIN_KINASE_ST"/>
    <property type="match status" value="1"/>
</dbReference>
<sequence length="511" mass="57014">MGFSQCITCVISQDSPSSNTPVSTDNNDEKKPSKYNELKSLKIKTLLQKMIWEFGLSCFIPASNRLEDDKNVKNSEHNKAWLLAETGPELTNADPHSSFRFSFCSQVELESMNANNSCSSTVLMVNLDNGLIESGSRELKWSRIESLERTISPVIHTLVRFTYDELLHATHNFSKGRVLGRGALSYVFRGKVGYLRTTVAVKRLDKEDKESSKAFCRELMIASSLHNSLVVPLVGFCIDPDEGLFLVYKYVSGGSLERYLHDKKKGVKGGCSLPWSVRYKVATGIAEAIGYLHNGTDRCVVHRDIKPSNILLSSNKNPKLCDFGLATWTEAPSVPFLCKTVKGTFGYLAPEYFQHGKISDKTDVYAFGVVLLELVTGRKPIETRTEHGDGNMISWAKPLLQQGAIEKLIDPNIKFTQKNFKQISRMVQAAAACIANEESRRPNINEIISILKELEPNPSNKKNSSFPGNGSVIDCYTPLQQSRSDIKDHLALAMLGVSETEKDEHLGYLWD</sequence>
<gene>
    <name evidence="3" type="ORF">POM88_054096</name>
</gene>
<dbReference type="InterPro" id="IPR008271">
    <property type="entry name" value="Ser/Thr_kinase_AS"/>
</dbReference>
<dbReference type="InterPro" id="IPR011009">
    <property type="entry name" value="Kinase-like_dom_sf"/>
</dbReference>
<evidence type="ECO:0000313" key="4">
    <source>
        <dbReference type="Proteomes" id="UP001237642"/>
    </source>
</evidence>
<proteinExistence type="predicted"/>
<dbReference type="SUPFAM" id="SSF56112">
    <property type="entry name" value="Protein kinase-like (PK-like)"/>
    <property type="match status" value="1"/>
</dbReference>
<keyword evidence="3" id="KW-0418">Kinase</keyword>
<keyword evidence="4" id="KW-1185">Reference proteome</keyword>
<dbReference type="InterPro" id="IPR000719">
    <property type="entry name" value="Prot_kinase_dom"/>
</dbReference>
<reference evidence="3" key="1">
    <citation type="submission" date="2023-02" db="EMBL/GenBank/DDBJ databases">
        <title>Genome of toxic invasive species Heracleum sosnowskyi carries increased number of genes despite the absence of recent whole-genome duplications.</title>
        <authorList>
            <person name="Schelkunov M."/>
            <person name="Shtratnikova V."/>
            <person name="Makarenko M."/>
            <person name="Klepikova A."/>
            <person name="Omelchenko D."/>
            <person name="Novikova G."/>
            <person name="Obukhova E."/>
            <person name="Bogdanov V."/>
            <person name="Penin A."/>
            <person name="Logacheva M."/>
        </authorList>
    </citation>
    <scope>NUCLEOTIDE SEQUENCE</scope>
    <source>
        <strain evidence="3">Hsosn_3</strain>
        <tissue evidence="3">Leaf</tissue>
    </source>
</reference>
<organism evidence="3 4">
    <name type="scientific">Heracleum sosnowskyi</name>
    <dbReference type="NCBI Taxonomy" id="360622"/>
    <lineage>
        <taxon>Eukaryota</taxon>
        <taxon>Viridiplantae</taxon>
        <taxon>Streptophyta</taxon>
        <taxon>Embryophyta</taxon>
        <taxon>Tracheophyta</taxon>
        <taxon>Spermatophyta</taxon>
        <taxon>Magnoliopsida</taxon>
        <taxon>eudicotyledons</taxon>
        <taxon>Gunneridae</taxon>
        <taxon>Pentapetalae</taxon>
        <taxon>asterids</taxon>
        <taxon>campanulids</taxon>
        <taxon>Apiales</taxon>
        <taxon>Apiaceae</taxon>
        <taxon>Apioideae</taxon>
        <taxon>apioid superclade</taxon>
        <taxon>Tordylieae</taxon>
        <taxon>Tordyliinae</taxon>
        <taxon>Heracleum</taxon>
    </lineage>
</organism>
<dbReference type="Gene3D" id="1.10.510.10">
    <property type="entry name" value="Transferase(Phosphotransferase) domain 1"/>
    <property type="match status" value="1"/>
</dbReference>
<reference evidence="3" key="2">
    <citation type="submission" date="2023-05" db="EMBL/GenBank/DDBJ databases">
        <authorList>
            <person name="Schelkunov M.I."/>
        </authorList>
    </citation>
    <scope>NUCLEOTIDE SEQUENCE</scope>
    <source>
        <strain evidence="3">Hsosn_3</strain>
        <tissue evidence="3">Leaf</tissue>
    </source>
</reference>
<dbReference type="FunFam" id="3.30.200.20:FF:000482">
    <property type="entry name" value="probable serine/threonine-protein kinase PBL7"/>
    <property type="match status" value="1"/>
</dbReference>
<dbReference type="GO" id="GO:0005524">
    <property type="term" value="F:ATP binding"/>
    <property type="evidence" value="ECO:0007669"/>
    <property type="project" value="InterPro"/>
</dbReference>
<dbReference type="PROSITE" id="PS50011">
    <property type="entry name" value="PROTEIN_KINASE_DOM"/>
    <property type="match status" value="1"/>
</dbReference>
<dbReference type="GO" id="GO:0004672">
    <property type="term" value="F:protein kinase activity"/>
    <property type="evidence" value="ECO:0007669"/>
    <property type="project" value="InterPro"/>
</dbReference>